<evidence type="ECO:0000256" key="7">
    <source>
        <dbReference type="ARBA" id="ARBA00023180"/>
    </source>
</evidence>
<evidence type="ECO:0000256" key="6">
    <source>
        <dbReference type="ARBA" id="ARBA00023136"/>
    </source>
</evidence>
<gene>
    <name evidence="12" type="primary">LOC115551017</name>
</gene>
<evidence type="ECO:0000259" key="11">
    <source>
        <dbReference type="Pfam" id="PF16178"/>
    </source>
</evidence>
<comment type="similarity">
    <text evidence="2 8">Belongs to the anoctamin family.</text>
</comment>
<dbReference type="Proteomes" id="UP000694546">
    <property type="component" value="Chromosome 9"/>
</dbReference>
<dbReference type="InterPro" id="IPR049452">
    <property type="entry name" value="Anoctamin_TM"/>
</dbReference>
<feature type="transmembrane region" description="Helical" evidence="8">
    <location>
        <begin position="614"/>
        <end position="637"/>
    </location>
</feature>
<dbReference type="Pfam" id="PF16178">
    <property type="entry name" value="Anoct_dimer"/>
    <property type="match status" value="1"/>
</dbReference>
<keyword evidence="5 8" id="KW-1133">Transmembrane helix</keyword>
<sequence length="862" mass="98805">MSVVGPCLCQLLKTLTPEENTQCHYGLYFQDGQRRVDYVLTYHVKRPGAARHARTTSRLLTDNPLKGLAGTPSWDEQEDDKRRRREEFEKNLLDMGLELERDEDGKTPGVGFLKIHAPWNVLCREAEFMKLKMPTKKVSVVEKINSLISKVLEPLRPSVEEHKTKNIKHLSYTFSREKQHLCTKAKYSMGQSSFNLLHVLRGVCETGWLLYEEWASYSVFYKYQPIGLVRKYFGEKIGLYFAWLGLYTQMLIPASVVGVIVFLYGCATVDDNIPSMEICYPKENITMCPLCDKACSYWKLSTACATARASYLFDNPATVFFSIFMALWGESAVSSSSSSSWPFGVRTLLFICLRKCAQDEPRFSFSLKISLASRPFETHFKTQIKLTCRDRLPAYMTNLVMMLLMIGVTFAIVFGVILYRISTKAALHMSSNPITRSHVRLTVKTTAAILNLVVILILDEVYGAVARWLTVLEVPKTDKSFEQRLIFKTFILKFVNAFTPIIYIAFFRGRLVGRPGSYLYVFESYRMEECAHGGCLMELCIQLSITMLGKQLIQNNLFEIGVPKIKKLIRYIRSKRQAFQEEERQKRLQRYEIDHFLEPFAGLTPEYMEMIIQFGFVTLFVASFPLAPLFALLNNIIEIRLDAKKFVGELQRPVAARAKDIGIWYNLLTGVAKVAVIINAFVISFTSDFIPRLVYQYTYSNNGSMFGFVNHSLSYFNVSHFQDGKEPMDPLHLGYAVEICRYKDYREPPWSTSPYEISKEFWAVLAARLAFVIVFQNVVMLMSDVVDWLIPDIPKDISMQIHKEKILMVELFMREEHGKMQRMGSTASTGAKQKGSSNSYPPVPVARQRSMPPAHCYKPNNV</sequence>
<keyword evidence="13" id="KW-1185">Reference proteome</keyword>
<evidence type="ECO:0000256" key="4">
    <source>
        <dbReference type="ARBA" id="ARBA00022692"/>
    </source>
</evidence>
<feature type="transmembrane region" description="Helical" evidence="8">
    <location>
        <begin position="485"/>
        <end position="506"/>
    </location>
</feature>
<feature type="transmembrane region" description="Helical" evidence="8">
    <location>
        <begin position="441"/>
        <end position="465"/>
    </location>
</feature>
<comment type="caution">
    <text evidence="8">Lacks conserved residue(s) required for the propagation of feature annotation.</text>
</comment>
<evidence type="ECO:0000313" key="12">
    <source>
        <dbReference type="Ensembl" id="ENSGMOP00000063145.1"/>
    </source>
</evidence>
<feature type="domain" description="Anoctamin dimerisation" evidence="11">
    <location>
        <begin position="28"/>
        <end position="181"/>
    </location>
</feature>
<evidence type="ECO:0000259" key="10">
    <source>
        <dbReference type="Pfam" id="PF04547"/>
    </source>
</evidence>
<dbReference type="PANTHER" id="PTHR12308:SF13">
    <property type="entry name" value="ANOCTAMIN-1"/>
    <property type="match status" value="1"/>
</dbReference>
<dbReference type="InterPro" id="IPR007632">
    <property type="entry name" value="Anoctamin"/>
</dbReference>
<keyword evidence="7" id="KW-0325">Glycoprotein</keyword>
<evidence type="ECO:0000313" key="13">
    <source>
        <dbReference type="Proteomes" id="UP000694546"/>
    </source>
</evidence>
<reference evidence="12" key="1">
    <citation type="submission" date="2025-08" db="UniProtKB">
        <authorList>
            <consortium name="Ensembl"/>
        </authorList>
    </citation>
    <scope>IDENTIFICATION</scope>
</reference>
<name>A0A8C5CJP2_GADMO</name>
<evidence type="ECO:0000256" key="5">
    <source>
        <dbReference type="ARBA" id="ARBA00022989"/>
    </source>
</evidence>
<dbReference type="GeneTree" id="ENSGT00940000157182"/>
<protein>
    <recommendedName>
        <fullName evidence="8">Anoctamin</fullName>
    </recommendedName>
</protein>
<feature type="transmembrane region" description="Helical" evidence="8">
    <location>
        <begin position="663"/>
        <end position="683"/>
    </location>
</feature>
<feature type="transmembrane region" description="Helical" evidence="8">
    <location>
        <begin position="399"/>
        <end position="421"/>
    </location>
</feature>
<evidence type="ECO:0000256" key="2">
    <source>
        <dbReference type="ARBA" id="ARBA00009671"/>
    </source>
</evidence>
<feature type="domain" description="Anoctamin transmembrane" evidence="10">
    <location>
        <begin position="229"/>
        <end position="803"/>
    </location>
</feature>
<dbReference type="AlphaFoldDB" id="A0A8C5CJP2"/>
<feature type="compositionally biased region" description="Polar residues" evidence="9">
    <location>
        <begin position="823"/>
        <end position="840"/>
    </location>
</feature>
<evidence type="ECO:0000256" key="3">
    <source>
        <dbReference type="ARBA" id="ARBA00022475"/>
    </source>
</evidence>
<proteinExistence type="inferred from homology"/>
<feature type="transmembrane region" description="Helical" evidence="8">
    <location>
        <begin position="240"/>
        <end position="264"/>
    </location>
</feature>
<keyword evidence="4 8" id="KW-0812">Transmembrane</keyword>
<comment type="subcellular location">
    <subcellularLocation>
        <location evidence="1">Cell membrane</location>
        <topology evidence="1">Multi-pass membrane protein</topology>
    </subcellularLocation>
    <subcellularLocation>
        <location evidence="8">Membrane</location>
        <topology evidence="8">Multi-pass membrane protein</topology>
    </subcellularLocation>
</comment>
<dbReference type="GO" id="GO:0005229">
    <property type="term" value="F:intracellularly calcium-gated chloride channel activity"/>
    <property type="evidence" value="ECO:0007669"/>
    <property type="project" value="TreeGrafter"/>
</dbReference>
<feature type="region of interest" description="Disordered" evidence="9">
    <location>
        <begin position="822"/>
        <end position="862"/>
    </location>
</feature>
<accession>A0A8C5CJP2</accession>
<evidence type="ECO:0000256" key="8">
    <source>
        <dbReference type="RuleBase" id="RU280814"/>
    </source>
</evidence>
<dbReference type="GO" id="GO:0046983">
    <property type="term" value="F:protein dimerization activity"/>
    <property type="evidence" value="ECO:0007669"/>
    <property type="project" value="InterPro"/>
</dbReference>
<organism evidence="12 13">
    <name type="scientific">Gadus morhua</name>
    <name type="common">Atlantic cod</name>
    <dbReference type="NCBI Taxonomy" id="8049"/>
    <lineage>
        <taxon>Eukaryota</taxon>
        <taxon>Metazoa</taxon>
        <taxon>Chordata</taxon>
        <taxon>Craniata</taxon>
        <taxon>Vertebrata</taxon>
        <taxon>Euteleostomi</taxon>
        <taxon>Actinopterygii</taxon>
        <taxon>Neopterygii</taxon>
        <taxon>Teleostei</taxon>
        <taxon>Neoteleostei</taxon>
        <taxon>Acanthomorphata</taxon>
        <taxon>Zeiogadaria</taxon>
        <taxon>Gadariae</taxon>
        <taxon>Gadiformes</taxon>
        <taxon>Gadoidei</taxon>
        <taxon>Gadidae</taxon>
        <taxon>Gadus</taxon>
    </lineage>
</organism>
<dbReference type="GO" id="GO:0005886">
    <property type="term" value="C:plasma membrane"/>
    <property type="evidence" value="ECO:0007669"/>
    <property type="project" value="UniProtKB-SubCell"/>
</dbReference>
<keyword evidence="6 8" id="KW-0472">Membrane</keyword>
<dbReference type="InterPro" id="IPR032394">
    <property type="entry name" value="Anoct_dimer"/>
</dbReference>
<dbReference type="Pfam" id="PF04547">
    <property type="entry name" value="Anoctamin"/>
    <property type="match status" value="1"/>
</dbReference>
<reference evidence="12" key="2">
    <citation type="submission" date="2025-09" db="UniProtKB">
        <authorList>
            <consortium name="Ensembl"/>
        </authorList>
    </citation>
    <scope>IDENTIFICATION</scope>
</reference>
<dbReference type="PANTHER" id="PTHR12308">
    <property type="entry name" value="ANOCTAMIN"/>
    <property type="match status" value="1"/>
</dbReference>
<evidence type="ECO:0000256" key="1">
    <source>
        <dbReference type="ARBA" id="ARBA00004651"/>
    </source>
</evidence>
<dbReference type="Ensembl" id="ENSGMOT00000028595.1">
    <property type="protein sequence ID" value="ENSGMOP00000063145.1"/>
    <property type="gene ID" value="ENSGMOG00000012797.2"/>
</dbReference>
<keyword evidence="3" id="KW-1003">Cell membrane</keyword>
<feature type="region of interest" description="Disordered" evidence="9">
    <location>
        <begin position="62"/>
        <end position="82"/>
    </location>
</feature>
<evidence type="ECO:0000256" key="9">
    <source>
        <dbReference type="SAM" id="MobiDB-lite"/>
    </source>
</evidence>